<dbReference type="EMBL" id="CAJNOU010012038">
    <property type="protein sequence ID" value="CAF1560141.1"/>
    <property type="molecule type" value="Genomic_DNA"/>
</dbReference>
<organism evidence="1 2">
    <name type="scientific">Rotaria sordida</name>
    <dbReference type="NCBI Taxonomy" id="392033"/>
    <lineage>
        <taxon>Eukaryota</taxon>
        <taxon>Metazoa</taxon>
        <taxon>Spiralia</taxon>
        <taxon>Gnathifera</taxon>
        <taxon>Rotifera</taxon>
        <taxon>Eurotatoria</taxon>
        <taxon>Bdelloidea</taxon>
        <taxon>Philodinida</taxon>
        <taxon>Philodinidae</taxon>
        <taxon>Rotaria</taxon>
    </lineage>
</organism>
<evidence type="ECO:0000313" key="2">
    <source>
        <dbReference type="Proteomes" id="UP000663889"/>
    </source>
</evidence>
<dbReference type="AlphaFoldDB" id="A0A815XPM8"/>
<evidence type="ECO:0000313" key="1">
    <source>
        <dbReference type="EMBL" id="CAF1560141.1"/>
    </source>
</evidence>
<gene>
    <name evidence="1" type="ORF">SEV965_LOCUS39112</name>
</gene>
<dbReference type="Proteomes" id="UP000663889">
    <property type="component" value="Unassembled WGS sequence"/>
</dbReference>
<feature type="non-terminal residue" evidence="1">
    <location>
        <position position="1"/>
    </location>
</feature>
<name>A0A815XPM8_9BILA</name>
<accession>A0A815XPM8</accession>
<proteinExistence type="predicted"/>
<comment type="caution">
    <text evidence="1">The sequence shown here is derived from an EMBL/GenBank/DDBJ whole genome shotgun (WGS) entry which is preliminary data.</text>
</comment>
<sequence length="53" mass="6065">QVKDSKNVALNLPIDAHKPSVINVRHDSTQLIWFAHKLESQREMELDASVQVQ</sequence>
<reference evidence="1" key="1">
    <citation type="submission" date="2021-02" db="EMBL/GenBank/DDBJ databases">
        <authorList>
            <person name="Nowell W R."/>
        </authorList>
    </citation>
    <scope>NUCLEOTIDE SEQUENCE</scope>
</reference>
<protein>
    <submittedName>
        <fullName evidence="1">Uncharacterized protein</fullName>
    </submittedName>
</protein>